<dbReference type="InterPro" id="IPR002035">
    <property type="entry name" value="VWF_A"/>
</dbReference>
<dbReference type="EMBL" id="CP133647">
    <property type="protein sequence ID" value="WNH01230.1"/>
    <property type="molecule type" value="Genomic_DNA"/>
</dbReference>
<dbReference type="SMART" id="SM00327">
    <property type="entry name" value="VWA"/>
    <property type="match status" value="1"/>
</dbReference>
<keyword evidence="1" id="KW-0812">Transmembrane</keyword>
<sequence>MIRITRSLANKYEQYEYALRHYDLLQSVLVQHLPINFSLLFARPIKSSDDAIEWYSDLQGQPQPFSQLSDIGREKIHAQITRQLAVIARLRERLSEKGEVNTEIFTLLEKISHFPAEENIWSIDNQPVILWGQTISPASQYQDIVTGNTMSPDAPLPEQKRKFRWMWWLLLLLFALLLLWLLRGCISPKLSPVKSANFPVETLPIQQPVVETIAGESIGEAIPEPLEAFAVVEPEQVESKVKSSVTAKLPSMDVKKLCPAQRSKNQAPEVVLIFDASESMFLGIDVTPREVQLWLQGLSFENVQREPRRITVAKQSAKKIIDKLPSDMAISLVAASDCQRISTSSSLTSGQRLALKRTIDRIEPYGKTPLALALETAGSLVDGVDRDAIILLISDGDETCGGDPCAVANALKKQKPRLQVNVVDIMHTGAGNCIAKQTGGKVFAANNASQFTQVINQAIQEYIPDNCN</sequence>
<evidence type="ECO:0000313" key="3">
    <source>
        <dbReference type="EMBL" id="WNH01230.1"/>
    </source>
</evidence>
<evidence type="ECO:0000256" key="1">
    <source>
        <dbReference type="SAM" id="Phobius"/>
    </source>
</evidence>
<dbReference type="Proteomes" id="UP001300348">
    <property type="component" value="Chromosome"/>
</dbReference>
<reference evidence="3 4" key="1">
    <citation type="journal article" date="2023" name="Access Microbiol">
        <title>The genome of a steinernematid-associated Pseudomonas piscis bacterium encodes the biosynthesis of insect toxins.</title>
        <authorList>
            <person name="Awori R.M."/>
            <person name="Hendre P."/>
            <person name="Amugune N.O."/>
        </authorList>
    </citation>
    <scope>NUCLEOTIDE SEQUENCE [LARGE SCALE GENOMIC DNA]</scope>
    <source>
        <strain evidence="3 4">97</strain>
    </source>
</reference>
<dbReference type="PROSITE" id="PS50234">
    <property type="entry name" value="VWFA"/>
    <property type="match status" value="1"/>
</dbReference>
<evidence type="ECO:0000313" key="4">
    <source>
        <dbReference type="Proteomes" id="UP001300348"/>
    </source>
</evidence>
<evidence type="ECO:0000259" key="2">
    <source>
        <dbReference type="PROSITE" id="PS50234"/>
    </source>
</evidence>
<organism evidence="3 4">
    <name type="scientific">Xenorhabdus griffiniae</name>
    <dbReference type="NCBI Taxonomy" id="351672"/>
    <lineage>
        <taxon>Bacteria</taxon>
        <taxon>Pseudomonadati</taxon>
        <taxon>Pseudomonadota</taxon>
        <taxon>Gammaproteobacteria</taxon>
        <taxon>Enterobacterales</taxon>
        <taxon>Morganellaceae</taxon>
        <taxon>Xenorhabdus</taxon>
    </lineage>
</organism>
<dbReference type="InterPro" id="IPR036465">
    <property type="entry name" value="vWFA_dom_sf"/>
</dbReference>
<dbReference type="Gene3D" id="3.40.50.410">
    <property type="entry name" value="von Willebrand factor, type A domain"/>
    <property type="match status" value="1"/>
</dbReference>
<keyword evidence="1" id="KW-1133">Transmembrane helix</keyword>
<keyword evidence="1" id="KW-0472">Membrane</keyword>
<name>A0ABY9XF61_9GAMM</name>
<feature type="transmembrane region" description="Helical" evidence="1">
    <location>
        <begin position="165"/>
        <end position="182"/>
    </location>
</feature>
<gene>
    <name evidence="3" type="ORF">QL112_015570</name>
</gene>
<feature type="domain" description="VWFA" evidence="2">
    <location>
        <begin position="269"/>
        <end position="425"/>
    </location>
</feature>
<dbReference type="RefSeq" id="WP_189758623.1">
    <property type="nucleotide sequence ID" value="NZ_CAWPOC010000219.1"/>
</dbReference>
<dbReference type="GeneID" id="88857005"/>
<dbReference type="Pfam" id="PF13519">
    <property type="entry name" value="VWA_2"/>
    <property type="match status" value="1"/>
</dbReference>
<proteinExistence type="predicted"/>
<keyword evidence="4" id="KW-1185">Reference proteome</keyword>
<dbReference type="SUPFAM" id="SSF53300">
    <property type="entry name" value="vWA-like"/>
    <property type="match status" value="1"/>
</dbReference>
<accession>A0ABY9XF61</accession>
<protein>
    <submittedName>
        <fullName evidence="3">VWA domain-containing protein</fullName>
    </submittedName>
</protein>